<keyword evidence="1" id="KW-0560">Oxidoreductase</keyword>
<accession>A0A5C4SDD3</accession>
<proteinExistence type="predicted"/>
<sequence>MSKTIVVTGAGGVLCSTLASALAKQGNKIALLDLN</sequence>
<keyword evidence="2" id="KW-1185">Reference proteome</keyword>
<evidence type="ECO:0000313" key="1">
    <source>
        <dbReference type="EMBL" id="TNJ41244.1"/>
    </source>
</evidence>
<dbReference type="AlphaFoldDB" id="A0A5C4SDD3"/>
<name>A0A5C4SDD3_9FLAO</name>
<dbReference type="EMBL" id="VDCS01000024">
    <property type="protein sequence ID" value="TNJ41244.1"/>
    <property type="molecule type" value="Genomic_DNA"/>
</dbReference>
<gene>
    <name evidence="1" type="ORF">FGF67_16295</name>
</gene>
<dbReference type="EC" id="1.1.1.131" evidence="1"/>
<dbReference type="Gene3D" id="3.40.50.720">
    <property type="entry name" value="NAD(P)-binding Rossmann-like Domain"/>
    <property type="match status" value="1"/>
</dbReference>
<dbReference type="InterPro" id="IPR036291">
    <property type="entry name" value="NAD(P)-bd_dom_sf"/>
</dbReference>
<dbReference type="SUPFAM" id="SSF51735">
    <property type="entry name" value="NAD(P)-binding Rossmann-fold domains"/>
    <property type="match status" value="1"/>
</dbReference>
<protein>
    <submittedName>
        <fullName evidence="1">D-mannonate oxidoreductase</fullName>
        <ecNumber evidence="1">1.1.1.131</ecNumber>
    </submittedName>
</protein>
<dbReference type="GO" id="GO:0050090">
    <property type="term" value="F:mannuronate reductase activity"/>
    <property type="evidence" value="ECO:0007669"/>
    <property type="project" value="UniProtKB-EC"/>
</dbReference>
<evidence type="ECO:0000313" key="2">
    <source>
        <dbReference type="Proteomes" id="UP000308713"/>
    </source>
</evidence>
<feature type="non-terminal residue" evidence="1">
    <location>
        <position position="35"/>
    </location>
</feature>
<comment type="caution">
    <text evidence="1">The sequence shown here is derived from an EMBL/GenBank/DDBJ whole genome shotgun (WGS) entry which is preliminary data.</text>
</comment>
<organism evidence="1 2">
    <name type="scientific">Allotamlana fucoidanivorans</name>
    <dbReference type="NCBI Taxonomy" id="2583814"/>
    <lineage>
        <taxon>Bacteria</taxon>
        <taxon>Pseudomonadati</taxon>
        <taxon>Bacteroidota</taxon>
        <taxon>Flavobacteriia</taxon>
        <taxon>Flavobacteriales</taxon>
        <taxon>Flavobacteriaceae</taxon>
        <taxon>Allotamlana</taxon>
    </lineage>
</organism>
<dbReference type="Proteomes" id="UP000308713">
    <property type="component" value="Unassembled WGS sequence"/>
</dbReference>
<reference evidence="1 2" key="1">
    <citation type="submission" date="2019-05" db="EMBL/GenBank/DDBJ databases">
        <title>Tamlana fucoidanivorans sp. nov., isolated from the surface of algae collected from Fujian province in China.</title>
        <authorList>
            <person name="Li J."/>
        </authorList>
    </citation>
    <scope>NUCLEOTIDE SEQUENCE [LARGE SCALE GENOMIC DNA]</scope>
    <source>
        <strain evidence="1 2">CW2-9</strain>
    </source>
</reference>